<evidence type="ECO:0000259" key="3">
    <source>
        <dbReference type="Pfam" id="PF24883"/>
    </source>
</evidence>
<evidence type="ECO:0000256" key="2">
    <source>
        <dbReference type="SAM" id="MobiDB-lite"/>
    </source>
</evidence>
<feature type="region of interest" description="Disordered" evidence="2">
    <location>
        <begin position="1038"/>
        <end position="1059"/>
    </location>
</feature>
<organism evidence="4 5">
    <name type="scientific">Pleurostoma richardsiae</name>
    <dbReference type="NCBI Taxonomy" id="41990"/>
    <lineage>
        <taxon>Eukaryota</taxon>
        <taxon>Fungi</taxon>
        <taxon>Dikarya</taxon>
        <taxon>Ascomycota</taxon>
        <taxon>Pezizomycotina</taxon>
        <taxon>Sordariomycetes</taxon>
        <taxon>Sordariomycetidae</taxon>
        <taxon>Calosphaeriales</taxon>
        <taxon>Pleurostomataceae</taxon>
        <taxon>Pleurostoma</taxon>
    </lineage>
</organism>
<keyword evidence="5" id="KW-1185">Reference proteome</keyword>
<evidence type="ECO:0000313" key="4">
    <source>
        <dbReference type="EMBL" id="KAJ9156212.1"/>
    </source>
</evidence>
<accession>A0AA38RT59</accession>
<feature type="compositionally biased region" description="Low complexity" evidence="2">
    <location>
        <begin position="93"/>
        <end position="102"/>
    </location>
</feature>
<name>A0AA38RT59_9PEZI</name>
<feature type="region of interest" description="Disordered" evidence="2">
    <location>
        <begin position="264"/>
        <end position="286"/>
    </location>
</feature>
<feature type="compositionally biased region" description="Basic and acidic residues" evidence="2">
    <location>
        <begin position="276"/>
        <end position="286"/>
    </location>
</feature>
<keyword evidence="1" id="KW-0677">Repeat</keyword>
<dbReference type="InterPro" id="IPR056884">
    <property type="entry name" value="NPHP3-like_N"/>
</dbReference>
<feature type="region of interest" description="Disordered" evidence="2">
    <location>
        <begin position="591"/>
        <end position="615"/>
    </location>
</feature>
<feature type="region of interest" description="Disordered" evidence="2">
    <location>
        <begin position="685"/>
        <end position="712"/>
    </location>
</feature>
<feature type="domain" description="Nephrocystin 3-like N-terminal" evidence="3">
    <location>
        <begin position="1068"/>
        <end position="1233"/>
    </location>
</feature>
<dbReference type="PANTHER" id="PTHR35391">
    <property type="entry name" value="C2H2-TYPE DOMAIN-CONTAINING PROTEIN-RELATED"/>
    <property type="match status" value="1"/>
</dbReference>
<feature type="region of interest" description="Disordered" evidence="2">
    <location>
        <begin position="93"/>
        <end position="119"/>
    </location>
</feature>
<sequence>MDTSGDIFQLTTRCSELFAKCQSIPALVKDDWIGERLADFNLWAVGIRASETGHSSLDYRVRDRPDVKRVLVGLLSSVEDTIERCLLMDIQDSPNASSPSRAPTRRRTQASDSNPWSDFSDASTDFTDFTDDSSIKIARASKPFAAEISDISTTLDQLYRVSLLIQRSGKKYRFRRADAELARLRDDQDLMSLRSHLSFMILLRQEEVHTESWTSNDYEMLANQVARASDLTPVQIRLIDANIMRRNRIRHATRHLTRRKVEVPAPEMAELQPDSPTKEDRTRDEFTPEVEGLVEEKEPGQGEVVSRGQQAVIKTKNTLEVSSPERPLTSTEIGSVFIMGTKTAKSRGTAITRITRIGSKQDYPKCPKDRSMFSCPYCGQTLSSDYSKDVSRWRGHVKQDLMPYTETRWICGVCPIDDVSGEEAAEVSFKSSQEWKDHTVTAHPEAFSEIQLEDLASISERVHLPSIPCPLCLHYDPSEDEPYDHIANHLHEFALRALPWESPGTDDGYADSVDSNNGAGRQVTGSILAAATTEDDYVKTVFDRGIASLKELLAEVLAQILDVQKGGAEHVLDKHLKDLDPVVPLLREISSLDLKDSPDDQTTSPDESQSDDTIDHYTRSLLRIRESIRLLSERRDVLSEQEAQEAEESIEDECAALRKLISGKQEPPVLGDQPLKTEEALAPIQSSLSSGPEAALGDSPKTTRTSQPLLPDSAESIPEHALWQDAFEARSDLSKTQMRYFKDLTERFMDSGPKDVERCFSDLMNLYTVYTSTSKNLSKVGELASHLKDFPSKSKGKDMLFSLVSEQGLTSVMCGSIAVIVNELGKVIFFEYRAAVILEGLSAICLAVTTELSAPKPQADGEARNNFSTRLSALCAAIFRLLNHILLVMSPDQEPKELQGFVERDSPSGEDNKTISNLSGRVKDLLSNLQRELRPMTEAPATTTLSLVENEIQLRRDAYFQEQISLTRDILYSNLMKVSGSIGASGSITHETKVEIQQKWLGRFHASLADNIWKQKFEDIPKAAARVGVLNPKDIARLGASDTAPRDSQRTLKSSQTSHSEARDVSVLLNHKKLQRFLGSEASSMLLIIPGARRTPGTHVTVSSLATAKMVETIRAASATETPVYAIAFFCGMQSRSPASSTRDSRTIMVQLVSQLMFAYPGLTPSILGSCPDNIQEASDGELFRLFSRLLKRFPPESRIFCIIDSLDRSWIPEEYSTGDASVVQFLVRLAEELPSAGPIFKLLCTTSGSATGLGMYFGHEQLSMRSIRKSPHPRSGRLSNYQFNRTAAGKALAGLYG</sequence>
<gene>
    <name evidence="4" type="ORF">NKR23_g1049</name>
</gene>
<reference evidence="4" key="1">
    <citation type="submission" date="2022-07" db="EMBL/GenBank/DDBJ databases">
        <title>Fungi with potential for degradation of polypropylene.</title>
        <authorList>
            <person name="Gostincar C."/>
        </authorList>
    </citation>
    <scope>NUCLEOTIDE SEQUENCE</scope>
    <source>
        <strain evidence="4">EXF-13308</strain>
    </source>
</reference>
<dbReference type="Pfam" id="PF24883">
    <property type="entry name" value="NPHP3_N"/>
    <property type="match status" value="1"/>
</dbReference>
<proteinExistence type="predicted"/>
<dbReference type="EMBL" id="JANBVO010000002">
    <property type="protein sequence ID" value="KAJ9156212.1"/>
    <property type="molecule type" value="Genomic_DNA"/>
</dbReference>
<evidence type="ECO:0000256" key="1">
    <source>
        <dbReference type="ARBA" id="ARBA00022737"/>
    </source>
</evidence>
<dbReference type="Proteomes" id="UP001174694">
    <property type="component" value="Unassembled WGS sequence"/>
</dbReference>
<protein>
    <recommendedName>
        <fullName evidence="3">Nephrocystin 3-like N-terminal domain-containing protein</fullName>
    </recommendedName>
</protein>
<comment type="caution">
    <text evidence="4">The sequence shown here is derived from an EMBL/GenBank/DDBJ whole genome shotgun (WGS) entry which is preliminary data.</text>
</comment>
<evidence type="ECO:0000313" key="5">
    <source>
        <dbReference type="Proteomes" id="UP001174694"/>
    </source>
</evidence>
<dbReference type="PANTHER" id="PTHR35391:SF5">
    <property type="entry name" value="DUF6590 DOMAIN-CONTAINING PROTEIN"/>
    <property type="match status" value="1"/>
</dbReference>